<dbReference type="Gene3D" id="3.40.50.300">
    <property type="entry name" value="P-loop containing nucleotide triphosphate hydrolases"/>
    <property type="match status" value="1"/>
</dbReference>
<proteinExistence type="predicted"/>
<protein>
    <recommendedName>
        <fullName evidence="4">SNF2 N-terminal domain-containing protein</fullName>
    </recommendedName>
</protein>
<evidence type="ECO:0000313" key="3">
    <source>
        <dbReference type="Proteomes" id="UP000027120"/>
    </source>
</evidence>
<dbReference type="EMBL" id="KK784886">
    <property type="protein sequence ID" value="KDO73351.1"/>
    <property type="molecule type" value="Genomic_DNA"/>
</dbReference>
<dbReference type="Proteomes" id="UP000027120">
    <property type="component" value="Unassembled WGS sequence"/>
</dbReference>
<keyword evidence="1" id="KW-0539">Nucleus</keyword>
<accession>A0A067GDB8</accession>
<evidence type="ECO:0000313" key="2">
    <source>
        <dbReference type="EMBL" id="KDO73351.1"/>
    </source>
</evidence>
<dbReference type="SUPFAM" id="SSF52540">
    <property type="entry name" value="P-loop containing nucleoside triphosphate hydrolases"/>
    <property type="match status" value="1"/>
</dbReference>
<sequence>ADIDSTKQEILFSLPTSREKLDGELCDASIAKQTTEYHNMPSLHESRGDVHRKDDLMVDAIDNLGSLKEKTSKYVAYGGKLDSSRFVEYWIPVQISNVQLEQYCGTLLSKSLSLCSPLKNDPVGVLHDILISARKCCDHPYLVDKSLQSLLVKDLELAEYLDVGVKASGKLQLLDTMLSELKNQGSRVIILFQILIIRAKVCENEILGYCISLGPGVSPEVVVSPTIVRCIILALCYFWGWHIPKGIDSVHDQ</sequence>
<name>A0A067GDB8_CITSI</name>
<organism evidence="2 3">
    <name type="scientific">Citrus sinensis</name>
    <name type="common">Sweet orange</name>
    <name type="synonym">Citrus aurantium var. sinensis</name>
    <dbReference type="NCBI Taxonomy" id="2711"/>
    <lineage>
        <taxon>Eukaryota</taxon>
        <taxon>Viridiplantae</taxon>
        <taxon>Streptophyta</taxon>
        <taxon>Embryophyta</taxon>
        <taxon>Tracheophyta</taxon>
        <taxon>Spermatophyta</taxon>
        <taxon>Magnoliopsida</taxon>
        <taxon>eudicotyledons</taxon>
        <taxon>Gunneridae</taxon>
        <taxon>Pentapetalae</taxon>
        <taxon>rosids</taxon>
        <taxon>malvids</taxon>
        <taxon>Sapindales</taxon>
        <taxon>Rutaceae</taxon>
        <taxon>Aurantioideae</taxon>
        <taxon>Citrus</taxon>
    </lineage>
</organism>
<reference evidence="2 3" key="1">
    <citation type="submission" date="2014-04" db="EMBL/GenBank/DDBJ databases">
        <authorList>
            <consortium name="International Citrus Genome Consortium"/>
            <person name="Gmitter F."/>
            <person name="Chen C."/>
            <person name="Farmerie W."/>
            <person name="Harkins T."/>
            <person name="Desany B."/>
            <person name="Mohiuddin M."/>
            <person name="Kodira C."/>
            <person name="Borodovsky M."/>
            <person name="Lomsadze A."/>
            <person name="Burns P."/>
            <person name="Jenkins J."/>
            <person name="Prochnik S."/>
            <person name="Shu S."/>
            <person name="Chapman J."/>
            <person name="Pitluck S."/>
            <person name="Schmutz J."/>
            <person name="Rokhsar D."/>
        </authorList>
    </citation>
    <scope>NUCLEOTIDE SEQUENCE</scope>
</reference>
<dbReference type="STRING" id="2711.A0A067GDB8"/>
<gene>
    <name evidence="2" type="ORF">CISIN_1g047062mg</name>
</gene>
<dbReference type="PANTHER" id="PTHR45623">
    <property type="entry name" value="CHROMODOMAIN-HELICASE-DNA-BINDING PROTEIN 3-RELATED-RELATED"/>
    <property type="match status" value="1"/>
</dbReference>
<evidence type="ECO:0008006" key="4">
    <source>
        <dbReference type="Google" id="ProtNLM"/>
    </source>
</evidence>
<keyword evidence="3" id="KW-1185">Reference proteome</keyword>
<evidence type="ECO:0000256" key="1">
    <source>
        <dbReference type="ARBA" id="ARBA00023242"/>
    </source>
</evidence>
<dbReference type="AlphaFoldDB" id="A0A067GDB8"/>
<dbReference type="PANTHER" id="PTHR45623:SF13">
    <property type="entry name" value="HELICASE PROTEIN MOM1"/>
    <property type="match status" value="1"/>
</dbReference>
<dbReference type="InterPro" id="IPR027417">
    <property type="entry name" value="P-loop_NTPase"/>
</dbReference>
<feature type="non-terminal residue" evidence="2">
    <location>
        <position position="1"/>
    </location>
</feature>